<dbReference type="InterPro" id="IPR050319">
    <property type="entry name" value="ABC_transp_ATP-bind"/>
</dbReference>
<organism evidence="6 7">
    <name type="scientific">Aquibacillus albus</name>
    <dbReference type="NCBI Taxonomy" id="1168171"/>
    <lineage>
        <taxon>Bacteria</taxon>
        <taxon>Bacillati</taxon>
        <taxon>Bacillota</taxon>
        <taxon>Bacilli</taxon>
        <taxon>Bacillales</taxon>
        <taxon>Bacillaceae</taxon>
        <taxon>Aquibacillus</taxon>
    </lineage>
</organism>
<dbReference type="SMART" id="SM00382">
    <property type="entry name" value="AAA"/>
    <property type="match status" value="1"/>
</dbReference>
<evidence type="ECO:0000313" key="6">
    <source>
        <dbReference type="EMBL" id="MBM7573457.1"/>
    </source>
</evidence>
<proteinExistence type="inferred from homology"/>
<keyword evidence="4 6" id="KW-0067">ATP-binding</keyword>
<evidence type="ECO:0000256" key="3">
    <source>
        <dbReference type="ARBA" id="ARBA00022741"/>
    </source>
</evidence>
<protein>
    <submittedName>
        <fullName evidence="6">Peptide/nickel transport system ATP-binding protein/oligopeptide transport system ATP-binding protein</fullName>
    </submittedName>
</protein>
<evidence type="ECO:0000313" key="7">
    <source>
        <dbReference type="Proteomes" id="UP001296943"/>
    </source>
</evidence>
<evidence type="ECO:0000256" key="2">
    <source>
        <dbReference type="ARBA" id="ARBA00022448"/>
    </source>
</evidence>
<dbReference type="InterPro" id="IPR003593">
    <property type="entry name" value="AAA+_ATPase"/>
</dbReference>
<evidence type="ECO:0000256" key="1">
    <source>
        <dbReference type="ARBA" id="ARBA00005417"/>
    </source>
</evidence>
<keyword evidence="7" id="KW-1185">Reference proteome</keyword>
<evidence type="ECO:0000259" key="5">
    <source>
        <dbReference type="PROSITE" id="PS50893"/>
    </source>
</evidence>
<dbReference type="InterPro" id="IPR013563">
    <property type="entry name" value="Oligopep_ABC_C"/>
</dbReference>
<reference evidence="6 7" key="1">
    <citation type="submission" date="2021-01" db="EMBL/GenBank/DDBJ databases">
        <title>Genomic Encyclopedia of Type Strains, Phase IV (KMG-IV): sequencing the most valuable type-strain genomes for metagenomic binning, comparative biology and taxonomic classification.</title>
        <authorList>
            <person name="Goeker M."/>
        </authorList>
    </citation>
    <scope>NUCLEOTIDE SEQUENCE [LARGE SCALE GENOMIC DNA]</scope>
    <source>
        <strain evidence="6 7">DSM 23711</strain>
    </source>
</reference>
<dbReference type="SUPFAM" id="SSF52540">
    <property type="entry name" value="P-loop containing nucleoside triphosphate hydrolases"/>
    <property type="match status" value="1"/>
</dbReference>
<dbReference type="NCBIfam" id="TIGR01727">
    <property type="entry name" value="oligo_HPY"/>
    <property type="match status" value="1"/>
</dbReference>
<dbReference type="Pfam" id="PF08352">
    <property type="entry name" value="oligo_HPY"/>
    <property type="match status" value="1"/>
</dbReference>
<evidence type="ECO:0000256" key="4">
    <source>
        <dbReference type="ARBA" id="ARBA00022840"/>
    </source>
</evidence>
<dbReference type="InterPro" id="IPR027417">
    <property type="entry name" value="P-loop_NTPase"/>
</dbReference>
<dbReference type="Gene3D" id="3.40.50.300">
    <property type="entry name" value="P-loop containing nucleotide triphosphate hydrolases"/>
    <property type="match status" value="1"/>
</dbReference>
<dbReference type="CDD" id="cd03257">
    <property type="entry name" value="ABC_NikE_OppD_transporters"/>
    <property type="match status" value="1"/>
</dbReference>
<dbReference type="EMBL" id="JAFBDR010000033">
    <property type="protein sequence ID" value="MBM7573457.1"/>
    <property type="molecule type" value="Genomic_DNA"/>
</dbReference>
<name>A0ABS2N5M8_9BACI</name>
<dbReference type="NCBIfam" id="NF008453">
    <property type="entry name" value="PRK11308.1"/>
    <property type="match status" value="1"/>
</dbReference>
<accession>A0ABS2N5M8</accession>
<comment type="caution">
    <text evidence="6">The sequence shown here is derived from an EMBL/GenBank/DDBJ whole genome shotgun (WGS) entry which is preliminary data.</text>
</comment>
<feature type="domain" description="ABC transporter" evidence="5">
    <location>
        <begin position="6"/>
        <end position="255"/>
    </location>
</feature>
<sequence length="332" mass="37251">MSNPILEVKGLRKSFQISNGMFRKQKFLNAVNGISFSVSEGKTFSIVGESGCGKSTTGRLISRLITPTEGEVWINGEEISRKKESELANVRKEVQMVFQDPYASLNPRMKVRDIIAEPLEIHTKLTKKEQNSLISEMMEIVGLSDYQAGLYAHEFSGGQRQRIGIARALIMKPKLIVADEPVSALDVSVQSQILNLLKELQKELKLTYLFISHDLSVVEHISDSIGVMYLGEIVESGSREMIFSEPQHPYTKALLSSVPIPDPKLKRDRIILKGDLPSPVNPPTGCKFHTRCPEAMDICKTVEPSLVYNKKMERMVSCHLQQETTDSNYIQI</sequence>
<comment type="similarity">
    <text evidence="1">Belongs to the ABC transporter superfamily.</text>
</comment>
<dbReference type="Proteomes" id="UP001296943">
    <property type="component" value="Unassembled WGS sequence"/>
</dbReference>
<dbReference type="GO" id="GO:0005524">
    <property type="term" value="F:ATP binding"/>
    <property type="evidence" value="ECO:0007669"/>
    <property type="project" value="UniProtKB-KW"/>
</dbReference>
<gene>
    <name evidence="6" type="ORF">JOC48_004021</name>
</gene>
<dbReference type="PANTHER" id="PTHR43776">
    <property type="entry name" value="TRANSPORT ATP-BINDING PROTEIN"/>
    <property type="match status" value="1"/>
</dbReference>
<dbReference type="InterPro" id="IPR003439">
    <property type="entry name" value="ABC_transporter-like_ATP-bd"/>
</dbReference>
<keyword evidence="2" id="KW-0813">Transport</keyword>
<dbReference type="Pfam" id="PF00005">
    <property type="entry name" value="ABC_tran"/>
    <property type="match status" value="1"/>
</dbReference>
<dbReference type="InterPro" id="IPR017871">
    <property type="entry name" value="ABC_transporter-like_CS"/>
</dbReference>
<dbReference type="PROSITE" id="PS50893">
    <property type="entry name" value="ABC_TRANSPORTER_2"/>
    <property type="match status" value="1"/>
</dbReference>
<keyword evidence="3" id="KW-0547">Nucleotide-binding</keyword>
<dbReference type="PROSITE" id="PS00211">
    <property type="entry name" value="ABC_TRANSPORTER_1"/>
    <property type="match status" value="1"/>
</dbReference>